<dbReference type="Gene3D" id="1.20.120.460">
    <property type="entry name" value="protein pf1176 like"/>
    <property type="match status" value="1"/>
</dbReference>
<dbReference type="GO" id="GO:0008757">
    <property type="term" value="F:S-adenosylmethionine-dependent methyltransferase activity"/>
    <property type="evidence" value="ECO:0007669"/>
    <property type="project" value="InterPro"/>
</dbReference>
<dbReference type="Proteomes" id="UP000000810">
    <property type="component" value="Chromosome"/>
</dbReference>
<dbReference type="AlphaFoldDB" id="Q9UZR4"/>
<dbReference type="HOGENOM" id="CLU_037990_14_1_2"/>
<name>Q9UZR4_PYRAB</name>
<dbReference type="PANTHER" id="PTHR42912:SF80">
    <property type="entry name" value="METHYLTRANSFERASE DOMAIN-CONTAINING PROTEIN"/>
    <property type="match status" value="1"/>
</dbReference>
<dbReference type="KEGG" id="pab:PAB0721"/>
<evidence type="ECO:0000259" key="1">
    <source>
        <dbReference type="Pfam" id="PF08241"/>
    </source>
</evidence>
<dbReference type="eggNOG" id="arCOG01773">
    <property type="taxonomic scope" value="Archaea"/>
</dbReference>
<evidence type="ECO:0000313" key="4">
    <source>
        <dbReference type="Proteomes" id="UP000000810"/>
    </source>
</evidence>
<dbReference type="PIR" id="C75086">
    <property type="entry name" value="C75086"/>
</dbReference>
<dbReference type="InterPro" id="IPR013216">
    <property type="entry name" value="Methyltransf_11"/>
</dbReference>
<accession>Q9UZR4</accession>
<dbReference type="STRING" id="272844.PAB0721"/>
<feature type="domain" description="DUF3216" evidence="2">
    <location>
        <begin position="219"/>
        <end position="307"/>
    </location>
</feature>
<dbReference type="Pfam" id="PF11505">
    <property type="entry name" value="DUF3216"/>
    <property type="match status" value="1"/>
</dbReference>
<dbReference type="SUPFAM" id="SSF53335">
    <property type="entry name" value="S-adenosyl-L-methionine-dependent methyltransferases"/>
    <property type="match status" value="1"/>
</dbReference>
<feature type="domain" description="Methyltransferase type 11" evidence="1">
    <location>
        <begin position="45"/>
        <end position="130"/>
    </location>
</feature>
<evidence type="ECO:0000313" key="3">
    <source>
        <dbReference type="EMBL" id="CAB49992.1"/>
    </source>
</evidence>
<dbReference type="InterPro" id="IPR023108">
    <property type="entry name" value="DUF3216"/>
</dbReference>
<dbReference type="InterPro" id="IPR038317">
    <property type="entry name" value="Pf1176-like_sf"/>
</dbReference>
<dbReference type="InterPro" id="IPR050508">
    <property type="entry name" value="Methyltransf_Superfamily"/>
</dbReference>
<dbReference type="PhylomeDB" id="Q9UZR4"/>
<reference evidence="3 4" key="1">
    <citation type="journal article" date="2003" name="Mol. Microbiol.">
        <title>An integrated analysis of the genome of the hyperthermophilic archaeon Pyrococcus abyssi.</title>
        <authorList>
            <person name="Cohen G."/>
            <person name="Barbe V."/>
            <person name="Flament D."/>
            <person name="Galperin M."/>
            <person name="Heilig R."/>
            <person name="Ripp R."/>
            <person name="Lecompte O."/>
            <person name="Prieur D."/>
            <person name="Poch O."/>
            <person name="Quellerou J."/>
            <person name="Thierry J.C."/>
            <person name="Van der Oost J."/>
            <person name="Weissenbach J."/>
            <person name="Zivanovic Y."/>
            <person name="Forterre P."/>
        </authorList>
    </citation>
    <scope>NUCLEOTIDE SEQUENCE [LARGE SCALE GENOMIC DNA]</scope>
    <source>
        <strain evidence="4">GE5 / Orsay</strain>
    </source>
</reference>
<dbReference type="Gene3D" id="3.40.50.150">
    <property type="entry name" value="Vaccinia Virus protein VP39"/>
    <property type="match status" value="1"/>
</dbReference>
<evidence type="ECO:0000259" key="2">
    <source>
        <dbReference type="Pfam" id="PF11505"/>
    </source>
</evidence>
<organism evidence="3 4">
    <name type="scientific">Pyrococcus abyssi (strain GE5 / Orsay)</name>
    <dbReference type="NCBI Taxonomy" id="272844"/>
    <lineage>
        <taxon>Archaea</taxon>
        <taxon>Methanobacteriati</taxon>
        <taxon>Methanobacteriota</taxon>
        <taxon>Thermococci</taxon>
        <taxon>Thermococcales</taxon>
        <taxon>Thermococcaceae</taxon>
        <taxon>Pyrococcus</taxon>
    </lineage>
</organism>
<dbReference type="InterPro" id="IPR029063">
    <property type="entry name" value="SAM-dependent_MTases_sf"/>
</dbReference>
<proteinExistence type="predicted"/>
<dbReference type="eggNOG" id="arCOG07142">
    <property type="taxonomic scope" value="Archaea"/>
</dbReference>
<sequence>MITMPKIRPFEEYTERYENWFEKHRYAYLSEINAIKSVMPQEECVEVGVGSGRFAEPLGIKLGVEPSKRMAKIAESRGIKVIEGVAEDLPFPDNSLECILMVTTICFVDDPEKAIKEAYRVLKPNGHIIIGFIDRESKIGREYEKNKDKSVFYREANFFSTQEIVNLLERNGFKVEKIVQTLFRRLEEVDSVEPVKEGFGEGSFVAIRARKMDAMDFAEKVKGLAERLGEDKLREAIDRFLTLNEGIEKTRGEHFAKAGIYGFLEGILTTLKLKHEDEEISELLSLIKKAREIEEAFLRKGNPPIFEQKPL</sequence>
<dbReference type="EMBL" id="AJ248286">
    <property type="protein sequence ID" value="CAB49992.1"/>
    <property type="molecule type" value="Genomic_DNA"/>
</dbReference>
<dbReference type="PATRIC" id="fig|272844.11.peg.1136"/>
<gene>
    <name evidence="3" type="ORF">PAB0721</name>
</gene>
<dbReference type="PANTHER" id="PTHR42912">
    <property type="entry name" value="METHYLTRANSFERASE"/>
    <property type="match status" value="1"/>
</dbReference>
<dbReference type="CDD" id="cd02440">
    <property type="entry name" value="AdoMet_MTases"/>
    <property type="match status" value="1"/>
</dbReference>
<keyword evidence="4" id="KW-1185">Reference proteome</keyword>
<dbReference type="Pfam" id="PF08241">
    <property type="entry name" value="Methyltransf_11"/>
    <property type="match status" value="1"/>
</dbReference>
<protein>
    <submittedName>
        <fullName evidence="3">Methlytransferase, putative</fullName>
    </submittedName>
</protein>